<dbReference type="SUPFAM" id="SSF50978">
    <property type="entry name" value="WD40 repeat-like"/>
    <property type="match status" value="2"/>
</dbReference>
<keyword evidence="1 4" id="KW-0853">WD repeat</keyword>
<feature type="repeat" description="WD" evidence="4">
    <location>
        <begin position="521"/>
        <end position="555"/>
    </location>
</feature>
<evidence type="ECO:0000256" key="4">
    <source>
        <dbReference type="PROSITE-ProRule" id="PRU00221"/>
    </source>
</evidence>
<evidence type="ECO:0000259" key="6">
    <source>
        <dbReference type="Pfam" id="PF04003"/>
    </source>
</evidence>
<dbReference type="Pfam" id="PF25172">
    <property type="entry name" value="Beta-prop_WDR3_2nd"/>
    <property type="match status" value="1"/>
</dbReference>
<dbReference type="InterPro" id="IPR019775">
    <property type="entry name" value="WD40_repeat_CS"/>
</dbReference>
<feature type="repeat" description="WD" evidence="4">
    <location>
        <begin position="440"/>
        <end position="480"/>
    </location>
</feature>
<dbReference type="Gene3D" id="2.130.10.10">
    <property type="entry name" value="YVTN repeat-like/Quinoprotein amine dehydrogenase"/>
    <property type="match status" value="4"/>
</dbReference>
<keyword evidence="2" id="KW-0677">Repeat</keyword>
<dbReference type="InterPro" id="IPR020472">
    <property type="entry name" value="WD40_PAC1"/>
</dbReference>
<evidence type="ECO:0000256" key="3">
    <source>
        <dbReference type="ARBA" id="ARBA00038229"/>
    </source>
</evidence>
<dbReference type="Pfam" id="PF25173">
    <property type="entry name" value="Beta-prop_WDR3_1st"/>
    <property type="match status" value="1"/>
</dbReference>
<feature type="repeat" description="WD" evidence="4">
    <location>
        <begin position="213"/>
        <end position="246"/>
    </location>
</feature>
<dbReference type="FunFam" id="2.130.10.10:FF:000172">
    <property type="entry name" value="WD repeat domain 3"/>
    <property type="match status" value="1"/>
</dbReference>
<keyword evidence="5" id="KW-0175">Coiled coil</keyword>
<feature type="repeat" description="WD" evidence="4">
    <location>
        <begin position="87"/>
        <end position="128"/>
    </location>
</feature>
<dbReference type="PROSITE" id="PS50294">
    <property type="entry name" value="WD_REPEATS_REGION"/>
    <property type="match status" value="7"/>
</dbReference>
<dbReference type="SMART" id="SM00320">
    <property type="entry name" value="WD40"/>
    <property type="match status" value="11"/>
</dbReference>
<evidence type="ECO:0000256" key="5">
    <source>
        <dbReference type="SAM" id="Coils"/>
    </source>
</evidence>
<protein>
    <recommendedName>
        <fullName evidence="6">Small-subunit processome Utp12 domain-containing protein</fullName>
    </recommendedName>
</protein>
<dbReference type="EMBL" id="HACG01032659">
    <property type="protein sequence ID" value="CEK79524.1"/>
    <property type="molecule type" value="Transcribed_RNA"/>
</dbReference>
<comment type="similarity">
    <text evidence="3">Belongs to the WD repeat WDR3/UTP12 family.</text>
</comment>
<feature type="repeat" description="WD" evidence="4">
    <location>
        <begin position="660"/>
        <end position="701"/>
    </location>
</feature>
<evidence type="ECO:0000256" key="2">
    <source>
        <dbReference type="ARBA" id="ARBA00022737"/>
    </source>
</evidence>
<dbReference type="InterPro" id="IPR015943">
    <property type="entry name" value="WD40/YVTN_repeat-like_dom_sf"/>
</dbReference>
<feature type="domain" description="Small-subunit processome Utp12" evidence="6">
    <location>
        <begin position="832"/>
        <end position="932"/>
    </location>
</feature>
<dbReference type="PANTHER" id="PTHR19853">
    <property type="entry name" value="WD REPEAT CONTAINING PROTEIN 3 WDR3"/>
    <property type="match status" value="1"/>
</dbReference>
<accession>A0A0B7AEV2</accession>
<feature type="repeat" description="WD" evidence="4">
    <location>
        <begin position="618"/>
        <end position="659"/>
    </location>
</feature>
<organism evidence="7">
    <name type="scientific">Arion vulgaris</name>
    <dbReference type="NCBI Taxonomy" id="1028688"/>
    <lineage>
        <taxon>Eukaryota</taxon>
        <taxon>Metazoa</taxon>
        <taxon>Spiralia</taxon>
        <taxon>Lophotrochozoa</taxon>
        <taxon>Mollusca</taxon>
        <taxon>Gastropoda</taxon>
        <taxon>Heterobranchia</taxon>
        <taxon>Euthyneura</taxon>
        <taxon>Panpulmonata</taxon>
        <taxon>Eupulmonata</taxon>
        <taxon>Stylommatophora</taxon>
        <taxon>Helicina</taxon>
        <taxon>Arionoidea</taxon>
        <taxon>Arionidae</taxon>
        <taxon>Arion</taxon>
    </lineage>
</organism>
<dbReference type="FunFam" id="2.130.10.10:FF:000178">
    <property type="entry name" value="WD repeat domain 3"/>
    <property type="match status" value="1"/>
</dbReference>
<dbReference type="InterPro" id="IPR007148">
    <property type="entry name" value="SSU_processome_Utp12"/>
</dbReference>
<dbReference type="AlphaFoldDB" id="A0A0B7AEV2"/>
<dbReference type="CDD" id="cd00200">
    <property type="entry name" value="WD40"/>
    <property type="match status" value="2"/>
</dbReference>
<dbReference type="GO" id="GO:0030515">
    <property type="term" value="F:snoRNA binding"/>
    <property type="evidence" value="ECO:0007669"/>
    <property type="project" value="TreeGrafter"/>
</dbReference>
<reference evidence="7" key="1">
    <citation type="submission" date="2014-12" db="EMBL/GenBank/DDBJ databases">
        <title>Insight into the proteome of Arion vulgaris.</title>
        <authorList>
            <person name="Aradska J."/>
            <person name="Bulat T."/>
            <person name="Smidak R."/>
            <person name="Sarate P."/>
            <person name="Gangsoo J."/>
            <person name="Sialana F."/>
            <person name="Bilban M."/>
            <person name="Lubec G."/>
        </authorList>
    </citation>
    <scope>NUCLEOTIDE SEQUENCE</scope>
    <source>
        <tissue evidence="7">Skin</tissue>
    </source>
</reference>
<dbReference type="InterPro" id="IPR051570">
    <property type="entry name" value="TBC1_cilium_biogenesis"/>
</dbReference>
<feature type="repeat" description="WD" evidence="4">
    <location>
        <begin position="171"/>
        <end position="212"/>
    </location>
</feature>
<dbReference type="InterPro" id="IPR036322">
    <property type="entry name" value="WD40_repeat_dom_sf"/>
</dbReference>
<dbReference type="PANTHER" id="PTHR19853:SF0">
    <property type="entry name" value="WD REPEAT-CONTAINING PROTEIN 3"/>
    <property type="match status" value="1"/>
</dbReference>
<gene>
    <name evidence="7" type="primary">ORF115921</name>
</gene>
<feature type="repeat" description="WD" evidence="4">
    <location>
        <begin position="129"/>
        <end position="170"/>
    </location>
</feature>
<feature type="non-terminal residue" evidence="7">
    <location>
        <position position="1"/>
    </location>
</feature>
<dbReference type="GO" id="GO:0030490">
    <property type="term" value="P:maturation of SSU-rRNA"/>
    <property type="evidence" value="ECO:0007669"/>
    <property type="project" value="TreeGrafter"/>
</dbReference>
<dbReference type="PROSITE" id="PS00678">
    <property type="entry name" value="WD_REPEATS_1"/>
    <property type="match status" value="3"/>
</dbReference>
<dbReference type="PROSITE" id="PS50082">
    <property type="entry name" value="WD_REPEATS_2"/>
    <property type="match status" value="9"/>
</dbReference>
<feature type="repeat" description="WD" evidence="4">
    <location>
        <begin position="702"/>
        <end position="734"/>
    </location>
</feature>
<evidence type="ECO:0000313" key="7">
    <source>
        <dbReference type="EMBL" id="CEK79524.1"/>
    </source>
</evidence>
<evidence type="ECO:0000256" key="1">
    <source>
        <dbReference type="ARBA" id="ARBA00022574"/>
    </source>
</evidence>
<dbReference type="Pfam" id="PF04003">
    <property type="entry name" value="Utp12"/>
    <property type="match status" value="1"/>
</dbReference>
<sequence>CIRTKQEVIENATIVFRDCIHETKTSMGVTKQYLRVAPGSVFGVIASQKSNIICLPGNKGHAARCVVGACENVYIWDLTTKEKVLTLPGERHEVTALAKSPKSNSLAVGYADGSIKVFNLDTCQSDVTFQGHKSTVTCLAYDSDGVRLVSGSKDTDVILWDIVSESGVFRLKGHRKEITQVTFLKQRNVIVTSSKDTYIKFWDIGTQHCFYTVVGHRTEVYGFVLLRDESRLVSGSADSELRVWDIHYLSEEGEELPEGDEVPAKRRKIESTKDADNVVLSDIDDDEEERAADEAMRILTCKKVGSVMRPGRERVVTLSTDPSQTLLLCHGTDKHLEVFQLPSLDELNKLKAKRIKKLRKKHLDSGQDVDTSTVQLKLEDEIKFLERFRFSSKLWSLDCCFDVGQELRLCALLSDNKIETGVLTANKQKCVLSPVVPLAQSGHRTDVRTLSFSSDNTAILSASSEELKLWNRDSLQCVRTFSCDYALCSMFVSGDRHVVVGTKTGKLQLFDLNQGHILESVDAHSGAVWTVAAMPDKRGLISGGADHQVKFWNYELVADKNQDLKQKVLTLEHTRTLQMDEDVLCVKFTPDHRLLAVSLLDSTVKVFFVDTLKFFLSLYGHKLPVVCMDISSDSSLIVTGSADRNIKIWGLDFGDCHKSIFAHDESVTSIKFVPKTHLFFSGGKDRKLKQWDADNFEHITTLEGHHGEVRCLAISPSGGTVVSASHDKSLRLWEKTEEALVLEEEKEMEREKEEMDTLLKDGEEIVPGETSEEVKMAGKKTIETIKGTERIMEALEIFDGQMEALKQEQGQKSSSYTPHPMMVAYKSSSPAEFVLETVRRIRASELNGALLSLPFSYVNRLLPVLDTCLSNHRETELVCKCLNFLLKIHHGEITSNHVHLSVIEQLKDHTVTAVEHHRDLTAFNVAGLTFLRKHVEEANGVLMFADATSKRKKKKRAVLAVK</sequence>
<dbReference type="GO" id="GO:0032040">
    <property type="term" value="C:small-subunit processome"/>
    <property type="evidence" value="ECO:0007669"/>
    <property type="project" value="TreeGrafter"/>
</dbReference>
<dbReference type="GO" id="GO:0034388">
    <property type="term" value="C:Pwp2p-containing subcomplex of 90S preribosome"/>
    <property type="evidence" value="ECO:0007669"/>
    <property type="project" value="TreeGrafter"/>
</dbReference>
<feature type="coiled-coil region" evidence="5">
    <location>
        <begin position="734"/>
        <end position="761"/>
    </location>
</feature>
<proteinExistence type="inferred from homology"/>
<dbReference type="InterPro" id="IPR001680">
    <property type="entry name" value="WD40_rpt"/>
</dbReference>
<dbReference type="PRINTS" id="PR00320">
    <property type="entry name" value="GPROTEINBRPT"/>
</dbReference>
<name>A0A0B7AEV2_9EUPU</name>